<accession>A0A9N9IBH5</accession>
<evidence type="ECO:0000313" key="2">
    <source>
        <dbReference type="Proteomes" id="UP000789570"/>
    </source>
</evidence>
<keyword evidence="2" id="KW-1185">Reference proteome</keyword>
<dbReference type="OrthoDB" id="2419846at2759"/>
<feature type="non-terminal residue" evidence="1">
    <location>
        <position position="1"/>
    </location>
</feature>
<reference evidence="1" key="1">
    <citation type="submission" date="2021-06" db="EMBL/GenBank/DDBJ databases">
        <authorList>
            <person name="Kallberg Y."/>
            <person name="Tangrot J."/>
            <person name="Rosling A."/>
        </authorList>
    </citation>
    <scope>NUCLEOTIDE SEQUENCE</scope>
    <source>
        <strain evidence="1">UK204</strain>
    </source>
</reference>
<protein>
    <submittedName>
        <fullName evidence="1">720_t:CDS:1</fullName>
    </submittedName>
</protein>
<organism evidence="1 2">
    <name type="scientific">Funneliformis caledonium</name>
    <dbReference type="NCBI Taxonomy" id="1117310"/>
    <lineage>
        <taxon>Eukaryota</taxon>
        <taxon>Fungi</taxon>
        <taxon>Fungi incertae sedis</taxon>
        <taxon>Mucoromycota</taxon>
        <taxon>Glomeromycotina</taxon>
        <taxon>Glomeromycetes</taxon>
        <taxon>Glomerales</taxon>
        <taxon>Glomeraceae</taxon>
        <taxon>Funneliformis</taxon>
    </lineage>
</organism>
<proteinExistence type="predicted"/>
<dbReference type="AlphaFoldDB" id="A0A9N9IBH5"/>
<dbReference type="EMBL" id="CAJVPQ010012018">
    <property type="protein sequence ID" value="CAG8729874.1"/>
    <property type="molecule type" value="Genomic_DNA"/>
</dbReference>
<dbReference type="Proteomes" id="UP000789570">
    <property type="component" value="Unassembled WGS sequence"/>
</dbReference>
<name>A0A9N9IBH5_9GLOM</name>
<evidence type="ECO:0000313" key="1">
    <source>
        <dbReference type="EMBL" id="CAG8729874.1"/>
    </source>
</evidence>
<gene>
    <name evidence="1" type="ORF">FCALED_LOCUS14914</name>
</gene>
<sequence>MSSSVCLEALTNSESKSPNLERTFAIDITIYIMNRLFRMHQDVLDQNWIEILTADTKIHKIDGTLIALKTRKQDHQKIGIIKFSKGKKAPIPKMLMI</sequence>
<comment type="caution">
    <text evidence="1">The sequence shown here is derived from an EMBL/GenBank/DDBJ whole genome shotgun (WGS) entry which is preliminary data.</text>
</comment>